<dbReference type="AlphaFoldDB" id="A0AA45ZHJ3"/>
<gene>
    <name evidence="1" type="ORF">ANAPC1_00779</name>
</gene>
<dbReference type="EMBL" id="FLLR01000029">
    <property type="protein sequence ID" value="SBO14425.1"/>
    <property type="molecule type" value="Genomic_DNA"/>
</dbReference>
<name>A0AA45ZHJ3_ANAPH</name>
<comment type="caution">
    <text evidence="1">The sequence shown here is derived from an EMBL/GenBank/DDBJ whole genome shotgun (WGS) entry which is preliminary data.</text>
</comment>
<reference evidence="2" key="1">
    <citation type="submission" date="2016-03" db="EMBL/GenBank/DDBJ databases">
        <authorList>
            <person name="Loux Valentin"/>
        </authorList>
    </citation>
    <scope>NUCLEOTIDE SEQUENCE [LARGE SCALE GENOMIC DNA]</scope>
    <source>
        <strain evidence="2">C1</strain>
    </source>
</reference>
<sequence length="135" mass="14497">MCEDISAPETWRIPFTIPPMVPPTIGTLAINFSGASATADPIPAIFALANNLATSILLSTVSITRPNIGIPENILANPSLYIDATVLDIIPPPDRTTAMLCTKARICHTKNAMSINPKTSDHMTIQPCLIFLMIL</sequence>
<dbReference type="Proteomes" id="UP000078419">
    <property type="component" value="Unassembled WGS sequence"/>
</dbReference>
<organism evidence="1 2">
    <name type="scientific">Anaplasma phagocytophilum</name>
    <name type="common">Ehrlichia phagocytophila</name>
    <dbReference type="NCBI Taxonomy" id="948"/>
    <lineage>
        <taxon>Bacteria</taxon>
        <taxon>Pseudomonadati</taxon>
        <taxon>Pseudomonadota</taxon>
        <taxon>Alphaproteobacteria</taxon>
        <taxon>Rickettsiales</taxon>
        <taxon>Anaplasmataceae</taxon>
        <taxon>Anaplasma</taxon>
        <taxon>phagocytophilum group</taxon>
    </lineage>
</organism>
<evidence type="ECO:0000313" key="2">
    <source>
        <dbReference type="Proteomes" id="UP000078419"/>
    </source>
</evidence>
<accession>A0AA45ZHJ3</accession>
<evidence type="ECO:0000313" key="1">
    <source>
        <dbReference type="EMBL" id="SBO14425.1"/>
    </source>
</evidence>
<protein>
    <submittedName>
        <fullName evidence="1">Uncharacterized protein</fullName>
    </submittedName>
</protein>
<proteinExistence type="predicted"/>